<dbReference type="AlphaFoldDB" id="A0A0F9UAP6"/>
<sequence length="125" mass="13565">MSKIEEARAALDRTVTKVTGTGSRGDVMELADAYALQSHVHACTERNETPDLPPKTPVRDYKCPDGSEHSMTDYPNTGGAVMEVSNCTKCGTPSESVMMRRQRSKAHPQHCGYGWYCADAPGVSS</sequence>
<gene>
    <name evidence="1" type="ORF">LCGC14_0288740</name>
</gene>
<proteinExistence type="predicted"/>
<protein>
    <submittedName>
        <fullName evidence="1">Uncharacterized protein</fullName>
    </submittedName>
</protein>
<evidence type="ECO:0000313" key="1">
    <source>
        <dbReference type="EMBL" id="KKN84412.1"/>
    </source>
</evidence>
<comment type="caution">
    <text evidence="1">The sequence shown here is derived from an EMBL/GenBank/DDBJ whole genome shotgun (WGS) entry which is preliminary data.</text>
</comment>
<accession>A0A0F9UAP6</accession>
<organism evidence="1">
    <name type="scientific">marine sediment metagenome</name>
    <dbReference type="NCBI Taxonomy" id="412755"/>
    <lineage>
        <taxon>unclassified sequences</taxon>
        <taxon>metagenomes</taxon>
        <taxon>ecological metagenomes</taxon>
    </lineage>
</organism>
<reference evidence="1" key="1">
    <citation type="journal article" date="2015" name="Nature">
        <title>Complex archaea that bridge the gap between prokaryotes and eukaryotes.</title>
        <authorList>
            <person name="Spang A."/>
            <person name="Saw J.H."/>
            <person name="Jorgensen S.L."/>
            <person name="Zaremba-Niedzwiedzka K."/>
            <person name="Martijn J."/>
            <person name="Lind A.E."/>
            <person name="van Eijk R."/>
            <person name="Schleper C."/>
            <person name="Guy L."/>
            <person name="Ettema T.J."/>
        </authorList>
    </citation>
    <scope>NUCLEOTIDE SEQUENCE</scope>
</reference>
<dbReference type="EMBL" id="LAZR01000171">
    <property type="protein sequence ID" value="KKN84412.1"/>
    <property type="molecule type" value="Genomic_DNA"/>
</dbReference>
<name>A0A0F9UAP6_9ZZZZ</name>